<evidence type="ECO:0000313" key="4">
    <source>
        <dbReference type="EMBL" id="QNH00280.1"/>
    </source>
</evidence>
<dbReference type="PANTHER" id="PTHR30349:SF93">
    <property type="entry name" value="FELS-2 PROPHAGE PROTEIN"/>
    <property type="match status" value="1"/>
</dbReference>
<accession>A0ABX6SKM6</accession>
<evidence type="ECO:0000256" key="2">
    <source>
        <dbReference type="ARBA" id="ARBA00023172"/>
    </source>
</evidence>
<dbReference type="PROSITE" id="PS51898">
    <property type="entry name" value="TYR_RECOMBINASE"/>
    <property type="match status" value="1"/>
</dbReference>
<proteinExistence type="predicted"/>
<keyword evidence="5" id="KW-1185">Reference proteome</keyword>
<dbReference type="InterPro" id="IPR050090">
    <property type="entry name" value="Tyrosine_recombinase_XerCD"/>
</dbReference>
<dbReference type="InterPro" id="IPR013762">
    <property type="entry name" value="Integrase-like_cat_sf"/>
</dbReference>
<dbReference type="EMBL" id="CP060009">
    <property type="protein sequence ID" value="QNH00280.1"/>
    <property type="molecule type" value="Genomic_DNA"/>
</dbReference>
<dbReference type="Proteomes" id="UP000515254">
    <property type="component" value="Chromosome"/>
</dbReference>
<evidence type="ECO:0000313" key="5">
    <source>
        <dbReference type="Proteomes" id="UP000515254"/>
    </source>
</evidence>
<dbReference type="RefSeq" id="WP_179545568.1">
    <property type="nucleotide sequence ID" value="NZ_CP060009.1"/>
</dbReference>
<organism evidence="4 5">
    <name type="scientific">Pseudomonas sediminis</name>
    <dbReference type="NCBI Taxonomy" id="1691904"/>
    <lineage>
        <taxon>Bacteria</taxon>
        <taxon>Pseudomonadati</taxon>
        <taxon>Pseudomonadota</taxon>
        <taxon>Gammaproteobacteria</taxon>
        <taxon>Pseudomonadales</taxon>
        <taxon>Pseudomonadaceae</taxon>
        <taxon>Pseudomonas</taxon>
    </lineage>
</organism>
<evidence type="ECO:0000259" key="3">
    <source>
        <dbReference type="PROSITE" id="PS51898"/>
    </source>
</evidence>
<dbReference type="InterPro" id="IPR011010">
    <property type="entry name" value="DNA_brk_join_enz"/>
</dbReference>
<dbReference type="Gene3D" id="1.10.443.10">
    <property type="entry name" value="Intergrase catalytic core"/>
    <property type="match status" value="1"/>
</dbReference>
<dbReference type="Pfam" id="PF24624">
    <property type="entry name" value="Int_N"/>
    <property type="match status" value="1"/>
</dbReference>
<gene>
    <name evidence="4" type="ORF">HNQ25_18565</name>
</gene>
<dbReference type="InterPro" id="IPR002104">
    <property type="entry name" value="Integrase_catalytic"/>
</dbReference>
<evidence type="ECO:0000256" key="1">
    <source>
        <dbReference type="ARBA" id="ARBA00022908"/>
    </source>
</evidence>
<dbReference type="SUPFAM" id="SSF56349">
    <property type="entry name" value="DNA breaking-rejoining enzymes"/>
    <property type="match status" value="1"/>
</dbReference>
<reference evidence="4 5" key="1">
    <citation type="journal article" date="2020" name="Microbiol. Resour. Announc.">
        <title>Complete genome sequences of four natural Pseudomonas isolates that catabolize a wide range of aromatic compounds relevant to lignin valorization.</title>
        <authorList>
            <person name="Hatmaker E.A."/>
            <person name="Presley G."/>
            <person name="Cannon O."/>
            <person name="Guss A.M."/>
            <person name="Elkins J.G."/>
        </authorList>
    </citation>
    <scope>NUCLEOTIDE SEQUENCE [LARGE SCALE GENOMIC DNA]</scope>
    <source>
        <strain evidence="4 5">B10D7D</strain>
    </source>
</reference>
<sequence length="335" mass="38042">MTVKKQPDGRWLADVQPIRGQRFRKLFKTKAEAQRYEQYITSNKAADPAWNPKAQDRRRLSELVGLWFDLHGHMLKDGERRKAKLDALCVRLRDPIAMKLDPATYAHDRRLRAEAGITPKTLNNELGYVRAVFNELRGLGQIDYANPLELMKLYRIEERELSWLTQEQIADLLTAIREGCDNPHVEPIVLLCLATGARWSEAEGLTPSRLRNGAVTYSKTKSSKVRTVPIQPELEAFIRDHWKRHGQFTGAITSFRRALSRSGIVLPKGQASHALRHTFASHFMQKGGNILTLQKILGHSSLAMTMRYAHLAPEHLAEAVRLNPLASVRGYALES</sequence>
<dbReference type="CDD" id="cd00796">
    <property type="entry name" value="INT_Rci_Hp1_C"/>
    <property type="match status" value="1"/>
</dbReference>
<dbReference type="Pfam" id="PF00589">
    <property type="entry name" value="Phage_integrase"/>
    <property type="match status" value="1"/>
</dbReference>
<name>A0ABX6SKM6_9PSED</name>
<feature type="domain" description="Tyr recombinase" evidence="3">
    <location>
        <begin position="159"/>
        <end position="321"/>
    </location>
</feature>
<keyword evidence="2" id="KW-0233">DNA recombination</keyword>
<dbReference type="InterPro" id="IPR057084">
    <property type="entry name" value="Int_N"/>
</dbReference>
<protein>
    <submittedName>
        <fullName evidence="4">Tyrosine-type recombinase/integrase</fullName>
    </submittedName>
</protein>
<keyword evidence="1" id="KW-0229">DNA integration</keyword>
<dbReference type="PANTHER" id="PTHR30349">
    <property type="entry name" value="PHAGE INTEGRASE-RELATED"/>
    <property type="match status" value="1"/>
</dbReference>